<comment type="caution">
    <text evidence="5">The sequence shown here is derived from an EMBL/GenBank/DDBJ whole genome shotgun (WGS) entry which is preliminary data.</text>
</comment>
<evidence type="ECO:0000256" key="3">
    <source>
        <dbReference type="SAM" id="MobiDB-lite"/>
    </source>
</evidence>
<dbReference type="GO" id="GO:0031177">
    <property type="term" value="F:phosphopantetheine binding"/>
    <property type="evidence" value="ECO:0007669"/>
    <property type="project" value="TreeGrafter"/>
</dbReference>
<keyword evidence="6" id="KW-1185">Reference proteome</keyword>
<evidence type="ECO:0000256" key="1">
    <source>
        <dbReference type="ARBA" id="ARBA00022450"/>
    </source>
</evidence>
<accession>A0A9X3J4Q8</accession>
<keyword evidence="1" id="KW-0596">Phosphopantetheine</keyword>
<keyword evidence="2" id="KW-0597">Phosphoprotein</keyword>
<gene>
    <name evidence="5" type="ORF">OV079_53090</name>
</gene>
<evidence type="ECO:0000313" key="6">
    <source>
        <dbReference type="Proteomes" id="UP001150924"/>
    </source>
</evidence>
<reference evidence="5" key="1">
    <citation type="submission" date="2022-11" db="EMBL/GenBank/DDBJ databases">
        <title>Minimal conservation of predation-associated metabolite biosynthetic gene clusters underscores biosynthetic potential of Myxococcota including descriptions for ten novel species: Archangium lansinium sp. nov., Myxococcus landrumus sp. nov., Nannocystis bai.</title>
        <authorList>
            <person name="Ahearne A."/>
            <person name="Stevens C."/>
            <person name="Phillips K."/>
        </authorList>
    </citation>
    <scope>NUCLEOTIDE SEQUENCE</scope>
    <source>
        <strain evidence="5">Na p29</strain>
    </source>
</reference>
<proteinExistence type="predicted"/>
<evidence type="ECO:0000256" key="2">
    <source>
        <dbReference type="ARBA" id="ARBA00022553"/>
    </source>
</evidence>
<dbReference type="PANTHER" id="PTHR45527:SF1">
    <property type="entry name" value="FATTY ACID SYNTHASE"/>
    <property type="match status" value="1"/>
</dbReference>
<dbReference type="AlphaFoldDB" id="A0A9X3J4Q8"/>
<dbReference type="PANTHER" id="PTHR45527">
    <property type="entry name" value="NONRIBOSOMAL PEPTIDE SYNTHETASE"/>
    <property type="match status" value="1"/>
</dbReference>
<protein>
    <submittedName>
        <fullName evidence="5">AMP-binding protein</fullName>
    </submittedName>
</protein>
<dbReference type="FunFam" id="3.30.300.30:FF:000010">
    <property type="entry name" value="Enterobactin synthetase component F"/>
    <property type="match status" value="1"/>
</dbReference>
<dbReference type="EMBL" id="JAPNKE010000002">
    <property type="protein sequence ID" value="MCY1014114.1"/>
    <property type="molecule type" value="Genomic_DNA"/>
</dbReference>
<feature type="region of interest" description="Disordered" evidence="3">
    <location>
        <begin position="195"/>
        <end position="214"/>
    </location>
</feature>
<dbReference type="SUPFAM" id="SSF56801">
    <property type="entry name" value="Acetyl-CoA synthetase-like"/>
    <property type="match status" value="1"/>
</dbReference>
<dbReference type="Pfam" id="PF13193">
    <property type="entry name" value="AMP-binding_C"/>
    <property type="match status" value="1"/>
</dbReference>
<dbReference type="GO" id="GO:0044550">
    <property type="term" value="P:secondary metabolite biosynthetic process"/>
    <property type="evidence" value="ECO:0007669"/>
    <property type="project" value="TreeGrafter"/>
</dbReference>
<organism evidence="5 6">
    <name type="scientific">Nannocystis pusilla</name>
    <dbReference type="NCBI Taxonomy" id="889268"/>
    <lineage>
        <taxon>Bacteria</taxon>
        <taxon>Pseudomonadati</taxon>
        <taxon>Myxococcota</taxon>
        <taxon>Polyangia</taxon>
        <taxon>Nannocystales</taxon>
        <taxon>Nannocystaceae</taxon>
        <taxon>Nannocystis</taxon>
    </lineage>
</organism>
<feature type="domain" description="AMP-binding enzyme C-terminal" evidence="4">
    <location>
        <begin position="92"/>
        <end position="170"/>
    </location>
</feature>
<dbReference type="GO" id="GO:0043041">
    <property type="term" value="P:amino acid activation for nonribosomal peptide biosynthetic process"/>
    <property type="evidence" value="ECO:0007669"/>
    <property type="project" value="TreeGrafter"/>
</dbReference>
<dbReference type="InterPro" id="IPR025110">
    <property type="entry name" value="AMP-bd_C"/>
</dbReference>
<dbReference type="InterPro" id="IPR045851">
    <property type="entry name" value="AMP-bd_C_sf"/>
</dbReference>
<dbReference type="GO" id="GO:0005737">
    <property type="term" value="C:cytoplasm"/>
    <property type="evidence" value="ECO:0007669"/>
    <property type="project" value="TreeGrafter"/>
</dbReference>
<sequence length="214" mass="23136">MHDLRARPPRRAGPARRPGELHIGGVQVSRGYWSRPGLTAERFVPDLFAAAPGQRLYRTGDLARWRSDGVLEFLGRLDHQVKIRGVRVEPGEIEVVLREHPAVRDGLVVVDDAGGERRLVAYVVFAGESQHTGAAALAELRASLAARLPAAMVPAALVPLPALPVLSNGKIDRNALPRPDAHHFADPTERIAPRTPLERDIAELGAPSSRSIAA</sequence>
<dbReference type="Proteomes" id="UP001150924">
    <property type="component" value="Unassembled WGS sequence"/>
</dbReference>
<dbReference type="Gene3D" id="3.30.300.30">
    <property type="match status" value="1"/>
</dbReference>
<evidence type="ECO:0000259" key="4">
    <source>
        <dbReference type="Pfam" id="PF13193"/>
    </source>
</evidence>
<name>A0A9X3J4Q8_9BACT</name>
<dbReference type="Gene3D" id="2.30.38.10">
    <property type="entry name" value="Luciferase, Domain 3"/>
    <property type="match status" value="1"/>
</dbReference>
<feature type="region of interest" description="Disordered" evidence="3">
    <location>
        <begin position="1"/>
        <end position="20"/>
    </location>
</feature>
<evidence type="ECO:0000313" key="5">
    <source>
        <dbReference type="EMBL" id="MCY1014114.1"/>
    </source>
</evidence>